<evidence type="ECO:0000256" key="9">
    <source>
        <dbReference type="ARBA" id="ARBA00022692"/>
    </source>
</evidence>
<feature type="binding site" description="covalent" evidence="21">
    <location>
        <position position="222"/>
    </location>
    <ligand>
        <name>heme c</name>
        <dbReference type="ChEBI" id="CHEBI:61717"/>
        <label>2</label>
    </ligand>
</feature>
<dbReference type="Pfam" id="PF13442">
    <property type="entry name" value="Cytochrome_CBB3"/>
    <property type="match status" value="2"/>
</dbReference>
<evidence type="ECO:0000256" key="22">
    <source>
        <dbReference type="SAM" id="Phobius"/>
    </source>
</evidence>
<dbReference type="PANTHER" id="PTHR33751">
    <property type="entry name" value="CBB3-TYPE CYTOCHROME C OXIDASE SUBUNIT FIXP"/>
    <property type="match status" value="1"/>
</dbReference>
<feature type="binding site" description="axial binding residue" evidence="20">
    <location>
        <position position="226"/>
    </location>
    <ligand>
        <name>heme c</name>
        <dbReference type="ChEBI" id="CHEBI:61717"/>
        <label>2</label>
    </ligand>
    <ligandPart>
        <name>Fe</name>
        <dbReference type="ChEBI" id="CHEBI:18248"/>
    </ligandPart>
</feature>
<evidence type="ECO:0000259" key="23">
    <source>
        <dbReference type="PROSITE" id="PS51007"/>
    </source>
</evidence>
<feature type="binding site" description="axial binding residue" evidence="20">
    <location>
        <position position="267"/>
    </location>
    <ligand>
        <name>heme c</name>
        <dbReference type="ChEBI" id="CHEBI:61717"/>
        <label>1</label>
    </ligand>
    <ligandPart>
        <name>Fe</name>
        <dbReference type="ChEBI" id="CHEBI:18248"/>
    </ligandPart>
</feature>
<keyword evidence="7 19" id="KW-0349">Heme</keyword>
<feature type="binding site" description="covalent" evidence="21">
    <location>
        <position position="138"/>
    </location>
    <ligand>
        <name>heme c</name>
        <dbReference type="ChEBI" id="CHEBI:61717"/>
        <label>1</label>
    </ligand>
</feature>
<evidence type="ECO:0000256" key="12">
    <source>
        <dbReference type="ARBA" id="ARBA00022781"/>
    </source>
</evidence>
<name>A0YB70_9GAMM</name>
<dbReference type="InterPro" id="IPR036909">
    <property type="entry name" value="Cyt_c-like_dom_sf"/>
</dbReference>
<comment type="subunit">
    <text evidence="19">Component of the cbb3-type cytochrome c oxidase.</text>
</comment>
<dbReference type="GO" id="GO:0046872">
    <property type="term" value="F:metal ion binding"/>
    <property type="evidence" value="ECO:0007669"/>
    <property type="project" value="UniProtKB-KW"/>
</dbReference>
<keyword evidence="16 19" id="KW-0408">Iron</keyword>
<keyword evidence="4 19" id="KW-0813">Transport</keyword>
<keyword evidence="14 22" id="KW-1133">Transmembrane helix</keyword>
<feature type="domain" description="Cytochrome c" evidence="23">
    <location>
        <begin position="209"/>
        <end position="290"/>
    </location>
</feature>
<dbReference type="GO" id="GO:0020037">
    <property type="term" value="F:heme binding"/>
    <property type="evidence" value="ECO:0007669"/>
    <property type="project" value="InterPro"/>
</dbReference>
<comment type="caution">
    <text evidence="24">The sequence shown here is derived from an EMBL/GenBank/DDBJ whole genome shotgun (WGS) entry which is preliminary data.</text>
</comment>
<proteinExistence type="inferred from homology"/>
<evidence type="ECO:0000256" key="19">
    <source>
        <dbReference type="PIRNR" id="PIRNR000006"/>
    </source>
</evidence>
<dbReference type="Gene3D" id="1.10.760.10">
    <property type="entry name" value="Cytochrome c-like domain"/>
    <property type="match status" value="2"/>
</dbReference>
<comment type="pathway">
    <text evidence="2 19">Energy metabolism; oxidative phosphorylation.</text>
</comment>
<dbReference type="InterPro" id="IPR004678">
    <property type="entry name" value="Cyt_c_oxidase_cbb3_su3"/>
</dbReference>
<evidence type="ECO:0000256" key="6">
    <source>
        <dbReference type="ARBA" id="ARBA00022519"/>
    </source>
</evidence>
<dbReference type="InterPro" id="IPR009056">
    <property type="entry name" value="Cyt_c-like_dom"/>
</dbReference>
<evidence type="ECO:0000256" key="17">
    <source>
        <dbReference type="ARBA" id="ARBA00023065"/>
    </source>
</evidence>
<dbReference type="PANTHER" id="PTHR33751:SF1">
    <property type="entry name" value="CBB3-TYPE CYTOCHROME C OXIDASE SUBUNIT FIXP"/>
    <property type="match status" value="1"/>
</dbReference>
<evidence type="ECO:0000256" key="5">
    <source>
        <dbReference type="ARBA" id="ARBA00022475"/>
    </source>
</evidence>
<dbReference type="AlphaFoldDB" id="A0YB70"/>
<feature type="binding site" description="axial binding residue" evidence="20">
    <location>
        <position position="139"/>
    </location>
    <ligand>
        <name>heme c</name>
        <dbReference type="ChEBI" id="CHEBI:61717"/>
        <label>1</label>
    </ligand>
    <ligandPart>
        <name>Fe</name>
        <dbReference type="ChEBI" id="CHEBI:18248"/>
    </ligandPart>
</feature>
<feature type="transmembrane region" description="Helical" evidence="22">
    <location>
        <begin position="7"/>
        <end position="26"/>
    </location>
</feature>
<keyword evidence="17 19" id="KW-0406">Ion transport</keyword>
<dbReference type="Proteomes" id="UP000004931">
    <property type="component" value="Unassembled WGS sequence"/>
</dbReference>
<dbReference type="EMBL" id="AAVT01000002">
    <property type="protein sequence ID" value="EAW31800.1"/>
    <property type="molecule type" value="Genomic_DNA"/>
</dbReference>
<evidence type="ECO:0000313" key="25">
    <source>
        <dbReference type="Proteomes" id="UP000004931"/>
    </source>
</evidence>
<comment type="similarity">
    <text evidence="3 19">Belongs to the CcoP / FixP family.</text>
</comment>
<dbReference type="InterPro" id="IPR038414">
    <property type="entry name" value="CcoP_N_sf"/>
</dbReference>
<dbReference type="InterPro" id="IPR050597">
    <property type="entry name" value="Cytochrome_c_Oxidase_Subunit"/>
</dbReference>
<keyword evidence="6 19" id="KW-0997">Cell inner membrane</keyword>
<evidence type="ECO:0000256" key="1">
    <source>
        <dbReference type="ARBA" id="ARBA00004533"/>
    </source>
</evidence>
<evidence type="ECO:0000256" key="14">
    <source>
        <dbReference type="ARBA" id="ARBA00022989"/>
    </source>
</evidence>
<keyword evidence="5 19" id="KW-1003">Cell membrane</keyword>
<keyword evidence="9 22" id="KW-0812">Transmembrane</keyword>
<comment type="subcellular location">
    <subcellularLocation>
        <location evidence="1 19">Cell inner membrane</location>
    </subcellularLocation>
</comment>
<dbReference type="PIRSF" id="PIRSF000006">
    <property type="entry name" value="Cbb3-Cox_fixP"/>
    <property type="match status" value="1"/>
</dbReference>
<accession>A0YB70</accession>
<evidence type="ECO:0000256" key="11">
    <source>
        <dbReference type="ARBA" id="ARBA00022737"/>
    </source>
</evidence>
<dbReference type="PROSITE" id="PS51007">
    <property type="entry name" value="CYTC"/>
    <property type="match status" value="2"/>
</dbReference>
<keyword evidence="10 19" id="KW-0479">Metal-binding</keyword>
<dbReference type="SUPFAM" id="SSF46626">
    <property type="entry name" value="Cytochrome c"/>
    <property type="match status" value="2"/>
</dbReference>
<comment type="cofactor">
    <cofactor evidence="19 21">
        <name>heme c</name>
        <dbReference type="ChEBI" id="CHEBI:61717"/>
    </cofactor>
    <text evidence="19 21">Binds 2 heme C groups per subunit.</text>
</comment>
<dbReference type="NCBIfam" id="TIGR00782">
    <property type="entry name" value="ccoP"/>
    <property type="match status" value="1"/>
</dbReference>
<sequence length="295" mass="32179">MSEVVSIFVTVGVLAALLAFFLLLQMNRKVNNEGKPTGHKYDGIEELDNPLPAWWYWVFVASIIYGLGYLAYYPGLGNFAGLSGWTSVGQLEEDEQNADERYGPMFAKYMNTPIAELSTLPAANKMGQRIFASNCTVCHGATAKGGFGFPNLTDGEWIWGNDDEQLKSTILNGRMAVMPPWGEVLGDKGVAEVSEYVLQLAGRTDADPALAAEGEKHFGTYCAVCHGPQAKGQTMFGAPNLTNERWLYGNSRLNIQDTVRNGRSGQMPAFEQKLGPEKAHIVAAYVRSLQPGSAK</sequence>
<dbReference type="Gene3D" id="6.10.280.130">
    <property type="match status" value="1"/>
</dbReference>
<dbReference type="eggNOG" id="COG2010">
    <property type="taxonomic scope" value="Bacteria"/>
</dbReference>
<evidence type="ECO:0000313" key="24">
    <source>
        <dbReference type="EMBL" id="EAW31800.1"/>
    </source>
</evidence>
<keyword evidence="25" id="KW-1185">Reference proteome</keyword>
<evidence type="ECO:0000256" key="3">
    <source>
        <dbReference type="ARBA" id="ARBA00006113"/>
    </source>
</evidence>
<reference evidence="24 25" key="1">
    <citation type="journal article" date="2010" name="J. Bacteriol.">
        <title>Genome sequence of the oligotrophic marine Gammaproteobacterium HTCC2143, isolated from the Oregon Coast.</title>
        <authorList>
            <person name="Oh H.M."/>
            <person name="Kang I."/>
            <person name="Ferriera S."/>
            <person name="Giovannoni S.J."/>
            <person name="Cho J.C."/>
        </authorList>
    </citation>
    <scope>NUCLEOTIDE SEQUENCE [LARGE SCALE GENOMIC DNA]</scope>
    <source>
        <strain evidence="24 25">HTCC2143</strain>
    </source>
</reference>
<feature type="binding site" description="covalent" evidence="21">
    <location>
        <position position="225"/>
    </location>
    <ligand>
        <name>heme c</name>
        <dbReference type="ChEBI" id="CHEBI:61717"/>
        <label>2</label>
    </ligand>
</feature>
<evidence type="ECO:0000256" key="16">
    <source>
        <dbReference type="ARBA" id="ARBA00023004"/>
    </source>
</evidence>
<dbReference type="STRING" id="247633.GP2143_05100"/>
<keyword evidence="13 19" id="KW-0249">Electron transport</keyword>
<evidence type="ECO:0000256" key="8">
    <source>
        <dbReference type="ARBA" id="ARBA00022660"/>
    </source>
</evidence>
<feature type="domain" description="Cytochrome c" evidence="23">
    <location>
        <begin position="122"/>
        <end position="201"/>
    </location>
</feature>
<evidence type="ECO:0000256" key="21">
    <source>
        <dbReference type="PIRSR" id="PIRSR000006-2"/>
    </source>
</evidence>
<evidence type="ECO:0000256" key="15">
    <source>
        <dbReference type="ARBA" id="ARBA00023002"/>
    </source>
</evidence>
<keyword evidence="15 19" id="KW-0560">Oxidoreductase</keyword>
<keyword evidence="8 19" id="KW-0679">Respiratory chain</keyword>
<gene>
    <name evidence="24" type="ORF">GP2143_05100</name>
</gene>
<dbReference type="Pfam" id="PF14715">
    <property type="entry name" value="FixP_N"/>
    <property type="match status" value="1"/>
</dbReference>
<evidence type="ECO:0000256" key="13">
    <source>
        <dbReference type="ARBA" id="ARBA00022982"/>
    </source>
</evidence>
<evidence type="ECO:0000256" key="18">
    <source>
        <dbReference type="ARBA" id="ARBA00023136"/>
    </source>
</evidence>
<evidence type="ECO:0000256" key="4">
    <source>
        <dbReference type="ARBA" id="ARBA00022448"/>
    </source>
</evidence>
<dbReference type="OrthoDB" id="9811281at2"/>
<evidence type="ECO:0000256" key="20">
    <source>
        <dbReference type="PIRSR" id="PIRSR000006-1"/>
    </source>
</evidence>
<dbReference type="GO" id="GO:0009055">
    <property type="term" value="F:electron transfer activity"/>
    <property type="evidence" value="ECO:0007669"/>
    <property type="project" value="InterPro"/>
</dbReference>
<evidence type="ECO:0000256" key="10">
    <source>
        <dbReference type="ARBA" id="ARBA00022723"/>
    </source>
</evidence>
<feature type="binding site" description="axial binding residue" evidence="20">
    <location>
        <position position="178"/>
    </location>
    <ligand>
        <name>heme c</name>
        <dbReference type="ChEBI" id="CHEBI:61717"/>
        <label>2</label>
    </ligand>
    <ligandPart>
        <name>Fe</name>
        <dbReference type="ChEBI" id="CHEBI:18248"/>
    </ligandPart>
</feature>
<dbReference type="InterPro" id="IPR032858">
    <property type="entry name" value="CcoP_N"/>
</dbReference>
<organism evidence="24 25">
    <name type="scientific">marine gamma proteobacterium HTCC2143</name>
    <dbReference type="NCBI Taxonomy" id="247633"/>
    <lineage>
        <taxon>Bacteria</taxon>
        <taxon>Pseudomonadati</taxon>
        <taxon>Pseudomonadota</taxon>
        <taxon>Gammaproteobacteria</taxon>
        <taxon>Cellvibrionales</taxon>
        <taxon>Spongiibacteraceae</taxon>
        <taxon>BD1-7 clade</taxon>
    </lineage>
</organism>
<feature type="transmembrane region" description="Helical" evidence="22">
    <location>
        <begin position="54"/>
        <end position="73"/>
    </location>
</feature>
<dbReference type="GO" id="GO:1902600">
    <property type="term" value="P:proton transmembrane transport"/>
    <property type="evidence" value="ECO:0007669"/>
    <property type="project" value="UniProtKB-KW"/>
</dbReference>
<keyword evidence="12 19" id="KW-0375">Hydrogen ion transport</keyword>
<comment type="function">
    <text evidence="19">C-type cytochrome. Part of the cbb3-type cytochrome c oxidase complex.</text>
</comment>
<evidence type="ECO:0000256" key="2">
    <source>
        <dbReference type="ARBA" id="ARBA00004673"/>
    </source>
</evidence>
<keyword evidence="11" id="KW-0677">Repeat</keyword>
<dbReference type="UniPathway" id="UPA00705"/>
<keyword evidence="18 19" id="KW-0472">Membrane</keyword>
<dbReference type="GO" id="GO:0005886">
    <property type="term" value="C:plasma membrane"/>
    <property type="evidence" value="ECO:0007669"/>
    <property type="project" value="UniProtKB-SubCell"/>
</dbReference>
<feature type="binding site" description="covalent" evidence="21">
    <location>
        <position position="135"/>
    </location>
    <ligand>
        <name>heme c</name>
        <dbReference type="ChEBI" id="CHEBI:61717"/>
        <label>1</label>
    </ligand>
</feature>
<protein>
    <recommendedName>
        <fullName evidence="19">Cbb3-type cytochrome c oxidase subunit</fullName>
    </recommendedName>
</protein>
<dbReference type="GO" id="GO:0006119">
    <property type="term" value="P:oxidative phosphorylation"/>
    <property type="evidence" value="ECO:0007669"/>
    <property type="project" value="UniProtKB-UniPathway"/>
</dbReference>
<dbReference type="GO" id="GO:0016491">
    <property type="term" value="F:oxidoreductase activity"/>
    <property type="evidence" value="ECO:0007669"/>
    <property type="project" value="UniProtKB-KW"/>
</dbReference>
<evidence type="ECO:0000256" key="7">
    <source>
        <dbReference type="ARBA" id="ARBA00022617"/>
    </source>
</evidence>